<name>A0A2T0KFQ6_9ACTN</name>
<dbReference type="InterPro" id="IPR013320">
    <property type="entry name" value="ConA-like_dom_sf"/>
</dbReference>
<dbReference type="SUPFAM" id="SSF49899">
    <property type="entry name" value="Concanavalin A-like lectins/glucanases"/>
    <property type="match status" value="1"/>
</dbReference>
<keyword evidence="7" id="KW-1185">Reference proteome</keyword>
<evidence type="ECO:0000259" key="5">
    <source>
        <dbReference type="SMART" id="SM00560"/>
    </source>
</evidence>
<evidence type="ECO:0000256" key="1">
    <source>
        <dbReference type="ARBA" id="ARBA00022729"/>
    </source>
</evidence>
<evidence type="ECO:0000313" key="7">
    <source>
        <dbReference type="Proteomes" id="UP000239415"/>
    </source>
</evidence>
<keyword evidence="2" id="KW-1015">Disulfide bond</keyword>
<dbReference type="EMBL" id="PVMZ01000005">
    <property type="protein sequence ID" value="PRX22192.1"/>
    <property type="molecule type" value="Genomic_DNA"/>
</dbReference>
<organism evidence="6 7">
    <name type="scientific">Actinoplanes italicus</name>
    <dbReference type="NCBI Taxonomy" id="113567"/>
    <lineage>
        <taxon>Bacteria</taxon>
        <taxon>Bacillati</taxon>
        <taxon>Actinomycetota</taxon>
        <taxon>Actinomycetes</taxon>
        <taxon>Micromonosporales</taxon>
        <taxon>Micromonosporaceae</taxon>
        <taxon>Actinoplanes</taxon>
    </lineage>
</organism>
<reference evidence="6 7" key="1">
    <citation type="submission" date="2018-03" db="EMBL/GenBank/DDBJ databases">
        <title>Genomic Encyclopedia of Archaeal and Bacterial Type Strains, Phase II (KMG-II): from individual species to whole genera.</title>
        <authorList>
            <person name="Goeker M."/>
        </authorList>
    </citation>
    <scope>NUCLEOTIDE SEQUENCE [LARGE SCALE GENOMIC DNA]</scope>
    <source>
        <strain evidence="6 7">DSM 43146</strain>
    </source>
</reference>
<dbReference type="Gene3D" id="2.60.120.200">
    <property type="match status" value="1"/>
</dbReference>
<feature type="chain" id="PRO_5015747450" description="LamG-like jellyroll fold domain-containing protein" evidence="4">
    <location>
        <begin position="33"/>
        <end position="1671"/>
    </location>
</feature>
<dbReference type="InterPro" id="IPR006558">
    <property type="entry name" value="LamG-like"/>
</dbReference>
<evidence type="ECO:0000256" key="3">
    <source>
        <dbReference type="SAM" id="MobiDB-lite"/>
    </source>
</evidence>
<dbReference type="Proteomes" id="UP000239415">
    <property type="component" value="Unassembled WGS sequence"/>
</dbReference>
<keyword evidence="1 4" id="KW-0732">Signal</keyword>
<feature type="domain" description="LamG-like jellyroll fold" evidence="5">
    <location>
        <begin position="1115"/>
        <end position="1257"/>
    </location>
</feature>
<feature type="signal peptide" evidence="4">
    <location>
        <begin position="1"/>
        <end position="32"/>
    </location>
</feature>
<dbReference type="SMART" id="SM00560">
    <property type="entry name" value="LamGL"/>
    <property type="match status" value="1"/>
</dbReference>
<protein>
    <recommendedName>
        <fullName evidence="5">LamG-like jellyroll fold domain-containing protein</fullName>
    </recommendedName>
</protein>
<evidence type="ECO:0000313" key="6">
    <source>
        <dbReference type="EMBL" id="PRX22192.1"/>
    </source>
</evidence>
<dbReference type="InterPro" id="IPR028994">
    <property type="entry name" value="Integrin_alpha_N"/>
</dbReference>
<sequence>MPENRLRPRWLVAATSLATVLAGITIPAPATAAPIIGEVAKSAPAPGPLTQEQALAQARKSGRSITVDSATTPTDLVTANPNGTLTLTRSLAPARKRVAGKWKDLDATLVRNPDGSLSPAVSTTPVVLSGGGTGPLAKLSGAGQSFELGAPMKLPKPSIAGDTATYAGVLPGVDLEVRATKFGGFSEVFVVRDAAAAADPALKKLTLSTKAKGLKLTEDKAGNLVGKDRAGRTVLTAPTPVMWDSAPPTPAASRKLAGLKGAGNPAEVAPESSSADGPGISAKVAPLDMAVAAKGITLNAEKLLKDPAAKYPIYIDPEFNWQSSGPTPSGWATVAEQFPGTNYWKDTTDPNNRLQVGYSPTGYNGLQIKARTLLNFTVPVSLLKDATISSAVINMTNVWSYNCTASTINMYAPSTDLTSGNATWNAWDGVSLGSAVQSKSFAHGYNSSCPAKGEAFVVTSTIANDVKNNNTTRTFMLKAGSESDVDGWKKFDLSTVKMTILYNHRPNIPTGLKTSPTTSCSASPSTAIGDGPVKLFATVSDPNKDTMGLEFKLWKTSDTSQTALATSNMKTFTAGNNTTPVMDISPAILRTASGVPAGQTSGGTITEFSWKIRTTDYAEVPSDTSHHSKDWSPTCKFRYDPTRTGAPGVTVVGAQIGRMVTINITRNEKGTAPAGYLVQLNGGAPISVSADASGNATAQVVPTRFTNIVAVTSKSAAGNIGETGTEIFNAAPAKPAQPDDLTGDDFADVVAVGGGNDLPPGLWVAGGENNGQVAAFGTNIGVYGNGTTGTKAPASYNGAQVVTGAFTGNGMLDVMVYYPTGEKAGSGSVIGGNGDGSVLLPDSGNQFTVTADKLLEFSDVTSDYVPDSQPAQITGVGDIIGYGDVYPDLLGIAGNATAGHHLNYYITSGPASFQFPYTLTTATPTGGSDWNNWTIAATRTSAGTEMYLWNRGAGALYLWRNLDFTTGELTYTQHTIATSGWRTTAATLQAADIDRDGDADLWTIGSGATVTAHLLSDLNGTPKVTAQPNQTMATGNHLWLLNDAETGVVGSGAAKDVVGTMNASGTSAGGTATAATSWDTGDLFSPSVELNGADVAAASRTGYLTTAARPIRTDTDFTVSVWAKPLTGGTVLSLGGANTAALKLWADPSDQSWRAAMSHSDVTSPGWDTAIAPAGSATWGVWSQITVTYNATYGTLMLYLNGSNAGQAIHNTKWTPGSGDAGLRIGSHRSGSGTATAGYFGGKISNVQTWNKVWTRPAPIPSAAATTFATGMEPGEPRANWRNTVDIGAGHGAAMNVGGVCCSLTGPELATSNSVAEADGARTGTGVLFYSGKDNDLTYSYAYLKAFDLRHLTLRRDAVLSYWIYPQSTATSGMVSGSNSTCVAIDLVYTDGTNLRDSSLVDQRGNRAHPAYQCGKLTLDTWNEVVVPVGTSGVGKQIETVTIGYDQPANTGGYRGFIDDIKITNVVSAPQFFSGSEAGEPALTWLNSLVATNTSVNVGGICCNLPGAELVGTSTPPGGAHTGTNTVMYSGKDLTDTATSSYAYTRAYQVNSVPITPTTKLRYWIWPQSTATSSMVSGSNSTCVALDLGIVDQVTGTTSNLRDSMAVDQTGDRAHPAYQCNKLTMDTWNEVVVPLGGFGNGKLITQINVGYDQPANTGGYRGFIDDVRISE</sequence>
<evidence type="ECO:0000256" key="2">
    <source>
        <dbReference type="ARBA" id="ARBA00023157"/>
    </source>
</evidence>
<proteinExistence type="predicted"/>
<dbReference type="SUPFAM" id="SSF69318">
    <property type="entry name" value="Integrin alpha N-terminal domain"/>
    <property type="match status" value="1"/>
</dbReference>
<gene>
    <name evidence="6" type="ORF">CLV67_105369</name>
</gene>
<comment type="caution">
    <text evidence="6">The sequence shown here is derived from an EMBL/GenBank/DDBJ whole genome shotgun (WGS) entry which is preliminary data.</text>
</comment>
<accession>A0A2T0KFQ6</accession>
<evidence type="ECO:0000256" key="4">
    <source>
        <dbReference type="SAM" id="SignalP"/>
    </source>
</evidence>
<feature type="region of interest" description="Disordered" evidence="3">
    <location>
        <begin position="239"/>
        <end position="278"/>
    </location>
</feature>